<evidence type="ECO:0000256" key="1">
    <source>
        <dbReference type="SAM" id="Phobius"/>
    </source>
</evidence>
<dbReference type="Gene3D" id="1.10.260.40">
    <property type="entry name" value="lambda repressor-like DNA-binding domains"/>
    <property type="match status" value="1"/>
</dbReference>
<feature type="transmembrane region" description="Helical" evidence="1">
    <location>
        <begin position="122"/>
        <end position="152"/>
    </location>
</feature>
<dbReference type="PROSITE" id="PS50943">
    <property type="entry name" value="HTH_CROC1"/>
    <property type="match status" value="1"/>
</dbReference>
<organism evidence="3 4">
    <name type="scientific">Umezawaea tangerina</name>
    <dbReference type="NCBI Taxonomy" id="84725"/>
    <lineage>
        <taxon>Bacteria</taxon>
        <taxon>Bacillati</taxon>
        <taxon>Actinomycetota</taxon>
        <taxon>Actinomycetes</taxon>
        <taxon>Pseudonocardiales</taxon>
        <taxon>Pseudonocardiaceae</taxon>
        <taxon>Umezawaea</taxon>
    </lineage>
</organism>
<reference evidence="3 4" key="1">
    <citation type="submission" date="2018-03" db="EMBL/GenBank/DDBJ databases">
        <title>Genomic Encyclopedia of Archaeal and Bacterial Type Strains, Phase II (KMG-II): from individual species to whole genera.</title>
        <authorList>
            <person name="Goeker M."/>
        </authorList>
    </citation>
    <scope>NUCLEOTIDE SEQUENCE [LARGE SCALE GENOMIC DNA]</scope>
    <source>
        <strain evidence="3 4">DSM 44720</strain>
    </source>
</reference>
<feature type="transmembrane region" description="Helical" evidence="1">
    <location>
        <begin position="409"/>
        <end position="429"/>
    </location>
</feature>
<dbReference type="OrthoDB" id="3626489at2"/>
<dbReference type="GO" id="GO:0003677">
    <property type="term" value="F:DNA binding"/>
    <property type="evidence" value="ECO:0007669"/>
    <property type="project" value="InterPro"/>
</dbReference>
<keyword evidence="1" id="KW-0472">Membrane</keyword>
<evidence type="ECO:0000313" key="4">
    <source>
        <dbReference type="Proteomes" id="UP000239494"/>
    </source>
</evidence>
<evidence type="ECO:0000259" key="2">
    <source>
        <dbReference type="PROSITE" id="PS50943"/>
    </source>
</evidence>
<feature type="transmembrane region" description="Helical" evidence="1">
    <location>
        <begin position="324"/>
        <end position="345"/>
    </location>
</feature>
<feature type="transmembrane region" description="Helical" evidence="1">
    <location>
        <begin position="435"/>
        <end position="453"/>
    </location>
</feature>
<feature type="transmembrane region" description="Helical" evidence="1">
    <location>
        <begin position="158"/>
        <end position="181"/>
    </location>
</feature>
<feature type="domain" description="HTH cro/C1-type" evidence="2">
    <location>
        <begin position="24"/>
        <end position="59"/>
    </location>
</feature>
<dbReference type="EMBL" id="PVTF01000001">
    <property type="protein sequence ID" value="PRY46150.1"/>
    <property type="molecule type" value="Genomic_DNA"/>
</dbReference>
<sequence>MGVRVLVESGGEKGPDYRIFGDQLKEWIRNKGITQTQLAVELGTSGARVSNFVRGKQLPRRGEVQRVDELVGADGDLVRQYDALVDKPGEGVPDAAEARGALRDFLQRAEVRLSTFTRSACYLLGGAGLVVLLPVLLNSVLPGVVGGVVAVWSVQGDAAVLLGAGIAVALVLPFWGFLLILEDLTAFFFTGHSFGAEHAVPHHEDDEPSVVFNPRFALTGLRVPEGELTPRMYDVVAGLHTEHGRVVIPDDDRWRRRFDERVHRVFDTPPARRIPAGAAGDDQRLGYVFRLSASLPRTLESEAAKMELSLAKHNLTVRVTVLRYLKAVLLTVSAGVAALVAGGAVAVVEELALPPEVLVHVLAAVFLVWAPVAVGAVTAPLRWVHRASPGGGHLAEAYRDSRLVRFESAVVFLCLLSSASILAAVFAAAMRADDLPLFLVFFGGSACAWAFALTRWWPGRLARTPAAFATLLKDGASRQ</sequence>
<dbReference type="SUPFAM" id="SSF47413">
    <property type="entry name" value="lambda repressor-like DNA-binding domains"/>
    <property type="match status" value="1"/>
</dbReference>
<keyword evidence="1" id="KW-0812">Transmembrane</keyword>
<protein>
    <submittedName>
        <fullName evidence="3">Transcriptional regulator with XRE-family HTH domain</fullName>
    </submittedName>
</protein>
<evidence type="ECO:0000313" key="3">
    <source>
        <dbReference type="EMBL" id="PRY46150.1"/>
    </source>
</evidence>
<comment type="caution">
    <text evidence="3">The sequence shown here is derived from an EMBL/GenBank/DDBJ whole genome shotgun (WGS) entry which is preliminary data.</text>
</comment>
<feature type="transmembrane region" description="Helical" evidence="1">
    <location>
        <begin position="357"/>
        <end position="379"/>
    </location>
</feature>
<proteinExistence type="predicted"/>
<keyword evidence="1" id="KW-1133">Transmembrane helix</keyword>
<dbReference type="InterPro" id="IPR010982">
    <property type="entry name" value="Lambda_DNA-bd_dom_sf"/>
</dbReference>
<dbReference type="CDD" id="cd00093">
    <property type="entry name" value="HTH_XRE"/>
    <property type="match status" value="1"/>
</dbReference>
<dbReference type="InterPro" id="IPR001387">
    <property type="entry name" value="Cro/C1-type_HTH"/>
</dbReference>
<keyword evidence="4" id="KW-1185">Reference proteome</keyword>
<dbReference type="Pfam" id="PF13560">
    <property type="entry name" value="HTH_31"/>
    <property type="match status" value="1"/>
</dbReference>
<dbReference type="SMART" id="SM00530">
    <property type="entry name" value="HTH_XRE"/>
    <property type="match status" value="1"/>
</dbReference>
<gene>
    <name evidence="3" type="ORF">CLV43_101420</name>
</gene>
<dbReference type="Proteomes" id="UP000239494">
    <property type="component" value="Unassembled WGS sequence"/>
</dbReference>
<accession>A0A2T0TKB0</accession>
<dbReference type="AlphaFoldDB" id="A0A2T0TKB0"/>
<name>A0A2T0TKB0_9PSEU</name>